<name>M3FEL9_9ACTN</name>
<dbReference type="AlphaFoldDB" id="M3FEL9"/>
<dbReference type="Proteomes" id="UP000030760">
    <property type="component" value="Unassembled WGS sequence"/>
</dbReference>
<accession>M3FEL9</accession>
<sequence>MAAIGVAHPVLITATDIEIPNGDCDAPRLVGVCGYEDGWGELGPHLADAFTALLGTSRPPSQSPPSDTPTAAGTALTALLLGARAGTSWCRPLTSLAHE</sequence>
<evidence type="ECO:0000313" key="2">
    <source>
        <dbReference type="Proteomes" id="UP000030760"/>
    </source>
</evidence>
<organism evidence="1 2">
    <name type="scientific">Streptomyces bottropensis ATCC 25435</name>
    <dbReference type="NCBI Taxonomy" id="1054862"/>
    <lineage>
        <taxon>Bacteria</taxon>
        <taxon>Bacillati</taxon>
        <taxon>Actinomycetota</taxon>
        <taxon>Actinomycetes</taxon>
        <taxon>Kitasatosporales</taxon>
        <taxon>Streptomycetaceae</taxon>
        <taxon>Streptomyces</taxon>
    </lineage>
</organism>
<gene>
    <name evidence="1" type="ORF">SBD_6995</name>
</gene>
<reference evidence="2" key="1">
    <citation type="journal article" date="2013" name="Genome Announc.">
        <title>Draft Genome Sequence of Streptomyces bottropensis ATCC 25435, a Bottromycin-Producing Actinomycete.</title>
        <authorList>
            <person name="Zhang H."/>
            <person name="Zhou W."/>
            <person name="Zhuang Y."/>
            <person name="Liang X."/>
            <person name="Liu T."/>
        </authorList>
    </citation>
    <scope>NUCLEOTIDE SEQUENCE [LARGE SCALE GENOMIC DNA]</scope>
    <source>
        <strain evidence="2">ATCC 25435</strain>
    </source>
</reference>
<evidence type="ECO:0000313" key="1">
    <source>
        <dbReference type="EMBL" id="EMF51290.1"/>
    </source>
</evidence>
<proteinExistence type="predicted"/>
<protein>
    <submittedName>
        <fullName evidence="1">Glutamate synthase</fullName>
    </submittedName>
</protein>
<dbReference type="EMBL" id="KB405096">
    <property type="protein sequence ID" value="EMF51290.1"/>
    <property type="molecule type" value="Genomic_DNA"/>
</dbReference>